<dbReference type="EMBL" id="JAEFBJ010000007">
    <property type="protein sequence ID" value="KAG7589665.1"/>
    <property type="molecule type" value="Genomic_DNA"/>
</dbReference>
<dbReference type="GO" id="GO:0005634">
    <property type="term" value="C:nucleus"/>
    <property type="evidence" value="ECO:0007669"/>
    <property type="project" value="TreeGrafter"/>
</dbReference>
<evidence type="ECO:0000256" key="3">
    <source>
        <dbReference type="SAM" id="MobiDB-lite"/>
    </source>
</evidence>
<evidence type="ECO:0000256" key="2">
    <source>
        <dbReference type="ARBA" id="ARBA00023306"/>
    </source>
</evidence>
<comment type="caution">
    <text evidence="4">The sequence shown here is derived from an EMBL/GenBank/DDBJ whole genome shotgun (WGS) entry which is preliminary data.</text>
</comment>
<dbReference type="AlphaFoldDB" id="A0A8T2BS12"/>
<dbReference type="OrthoDB" id="1110132at2759"/>
<keyword evidence="1" id="KW-0649">Protein kinase inhibitor</keyword>
<dbReference type="Proteomes" id="UP000694251">
    <property type="component" value="Chromosome 7"/>
</dbReference>
<dbReference type="GO" id="GO:0032875">
    <property type="term" value="P:regulation of DNA endoreduplication"/>
    <property type="evidence" value="ECO:0007669"/>
    <property type="project" value="InterPro"/>
</dbReference>
<evidence type="ECO:0000313" key="5">
    <source>
        <dbReference type="Proteomes" id="UP000694251"/>
    </source>
</evidence>
<dbReference type="InterPro" id="IPR040389">
    <property type="entry name" value="SMR"/>
</dbReference>
<dbReference type="PANTHER" id="PTHR33142">
    <property type="entry name" value="CYCLIN-DEPENDENT PROTEIN KINASE INHIBITOR SMR13"/>
    <property type="match status" value="1"/>
</dbReference>
<evidence type="ECO:0000313" key="4">
    <source>
        <dbReference type="EMBL" id="KAG7589665.1"/>
    </source>
</evidence>
<organism evidence="4 5">
    <name type="scientific">Arabidopsis suecica</name>
    <name type="common">Swedish thale-cress</name>
    <name type="synonym">Cardaminopsis suecica</name>
    <dbReference type="NCBI Taxonomy" id="45249"/>
    <lineage>
        <taxon>Eukaryota</taxon>
        <taxon>Viridiplantae</taxon>
        <taxon>Streptophyta</taxon>
        <taxon>Embryophyta</taxon>
        <taxon>Tracheophyta</taxon>
        <taxon>Spermatophyta</taxon>
        <taxon>Magnoliopsida</taxon>
        <taxon>eudicotyledons</taxon>
        <taxon>Gunneridae</taxon>
        <taxon>Pentapetalae</taxon>
        <taxon>rosids</taxon>
        <taxon>malvids</taxon>
        <taxon>Brassicales</taxon>
        <taxon>Brassicaceae</taxon>
        <taxon>Camelineae</taxon>
        <taxon>Arabidopsis</taxon>
    </lineage>
</organism>
<dbReference type="GO" id="GO:0004860">
    <property type="term" value="F:protein kinase inhibitor activity"/>
    <property type="evidence" value="ECO:0007669"/>
    <property type="project" value="UniProtKB-KW"/>
</dbReference>
<keyword evidence="5" id="KW-1185">Reference proteome</keyword>
<protein>
    <submittedName>
        <fullName evidence="4">Uncharacterized protein</fullName>
    </submittedName>
</protein>
<evidence type="ECO:0000256" key="1">
    <source>
        <dbReference type="ARBA" id="ARBA00023013"/>
    </source>
</evidence>
<feature type="compositionally biased region" description="Basic and acidic residues" evidence="3">
    <location>
        <begin position="21"/>
        <end position="30"/>
    </location>
</feature>
<accession>A0A8T2BS12</accession>
<dbReference type="PANTHER" id="PTHR33142:SF104">
    <property type="entry name" value="(RAPE) HYPOTHETICAL PROTEIN"/>
    <property type="match status" value="1"/>
</dbReference>
<name>A0A8T2BS12_ARASU</name>
<keyword evidence="2" id="KW-0131">Cell cycle</keyword>
<proteinExistence type="predicted"/>
<sequence>MDLPEKSLKVTIPVKAPASSKPEKEEKEEKEKEEEDGFTTPKGEEFRIPPQLECPPAPGQRVYRKKIDKHRKKASGQRIISFNVNVQDLDTFFARTQNVADVNSLLTK</sequence>
<reference evidence="4 5" key="1">
    <citation type="submission" date="2020-12" db="EMBL/GenBank/DDBJ databases">
        <title>Concerted genomic and epigenomic changes stabilize Arabidopsis allopolyploids.</title>
        <authorList>
            <person name="Chen Z."/>
        </authorList>
    </citation>
    <scope>NUCLEOTIDE SEQUENCE [LARGE SCALE GENOMIC DNA]</scope>
    <source>
        <strain evidence="4">As9502</strain>
        <tissue evidence="4">Leaf</tissue>
    </source>
</reference>
<feature type="region of interest" description="Disordered" evidence="3">
    <location>
        <begin position="1"/>
        <end position="62"/>
    </location>
</feature>
<gene>
    <name evidence="4" type="ORF">ISN44_As07g019120</name>
</gene>